<evidence type="ECO:0000259" key="1">
    <source>
        <dbReference type="Pfam" id="PF24764"/>
    </source>
</evidence>
<gene>
    <name evidence="2" type="ORF">P691DRAFT_651218</name>
</gene>
<dbReference type="OrthoDB" id="3353107at2759"/>
<dbReference type="AlphaFoldDB" id="A0A9P6BVY6"/>
<feature type="non-terminal residue" evidence="2">
    <location>
        <position position="1"/>
    </location>
</feature>
<keyword evidence="3" id="KW-1185">Reference proteome</keyword>
<accession>A0A9P6BVY6</accession>
<comment type="caution">
    <text evidence="2">The sequence shown here is derived from an EMBL/GenBank/DDBJ whole genome shotgun (WGS) entry which is preliminary data.</text>
</comment>
<reference evidence="2" key="1">
    <citation type="submission" date="2020-11" db="EMBL/GenBank/DDBJ databases">
        <authorList>
            <consortium name="DOE Joint Genome Institute"/>
            <person name="Ahrendt S."/>
            <person name="Riley R."/>
            <person name="Andreopoulos W."/>
            <person name="Labutti K."/>
            <person name="Pangilinan J."/>
            <person name="Ruiz-Duenas F.J."/>
            <person name="Barrasa J.M."/>
            <person name="Sanchez-Garcia M."/>
            <person name="Camarero S."/>
            <person name="Miyauchi S."/>
            <person name="Serrano A."/>
            <person name="Linde D."/>
            <person name="Babiker R."/>
            <person name="Drula E."/>
            <person name="Ayuso-Fernandez I."/>
            <person name="Pacheco R."/>
            <person name="Padilla G."/>
            <person name="Ferreira P."/>
            <person name="Barriuso J."/>
            <person name="Kellner H."/>
            <person name="Castanera R."/>
            <person name="Alfaro M."/>
            <person name="Ramirez L."/>
            <person name="Pisabarro A.G."/>
            <person name="Kuo A."/>
            <person name="Tritt A."/>
            <person name="Lipzen A."/>
            <person name="He G."/>
            <person name="Yan M."/>
            <person name="Ng V."/>
            <person name="Cullen D."/>
            <person name="Martin F."/>
            <person name="Rosso M.-N."/>
            <person name="Henrissat B."/>
            <person name="Hibbett D."/>
            <person name="Martinez A.T."/>
            <person name="Grigoriev I.V."/>
        </authorList>
    </citation>
    <scope>NUCLEOTIDE SEQUENCE</scope>
    <source>
        <strain evidence="2">MF-IS2</strain>
    </source>
</reference>
<dbReference type="Pfam" id="PF24764">
    <property type="entry name" value="rva_4"/>
    <property type="match status" value="1"/>
</dbReference>
<dbReference type="EMBL" id="MU152712">
    <property type="protein sequence ID" value="KAF9440244.1"/>
    <property type="molecule type" value="Genomic_DNA"/>
</dbReference>
<organism evidence="2 3">
    <name type="scientific">Macrolepiota fuliginosa MF-IS2</name>
    <dbReference type="NCBI Taxonomy" id="1400762"/>
    <lineage>
        <taxon>Eukaryota</taxon>
        <taxon>Fungi</taxon>
        <taxon>Dikarya</taxon>
        <taxon>Basidiomycota</taxon>
        <taxon>Agaricomycotina</taxon>
        <taxon>Agaricomycetes</taxon>
        <taxon>Agaricomycetidae</taxon>
        <taxon>Agaricales</taxon>
        <taxon>Agaricineae</taxon>
        <taxon>Agaricaceae</taxon>
        <taxon>Macrolepiota</taxon>
    </lineage>
</organism>
<feature type="domain" description="Integrase core" evidence="1">
    <location>
        <begin position="2"/>
        <end position="93"/>
    </location>
</feature>
<evidence type="ECO:0000313" key="3">
    <source>
        <dbReference type="Proteomes" id="UP000807342"/>
    </source>
</evidence>
<evidence type="ECO:0000313" key="2">
    <source>
        <dbReference type="EMBL" id="KAF9440244.1"/>
    </source>
</evidence>
<protein>
    <recommendedName>
        <fullName evidence="1">Integrase core domain-containing protein</fullName>
    </recommendedName>
</protein>
<proteinExistence type="predicted"/>
<feature type="non-terminal residue" evidence="2">
    <location>
        <position position="131"/>
    </location>
</feature>
<dbReference type="InterPro" id="IPR058913">
    <property type="entry name" value="Integrase_dom_put"/>
</dbReference>
<dbReference type="Proteomes" id="UP000807342">
    <property type="component" value="Unassembled WGS sequence"/>
</dbReference>
<sequence>FRSTHNTHIEQLWGEVGWVFCQRWKAFFLHLESLHQLNQSDPHHLWLLQFLFLDEINQDCQEFVQLWNHKPILGPETGGLSPNDLYLLGQVQQGVYVDEFEGVHPEILQCYHRTHGQAIQPGESEMGADGD</sequence>
<name>A0A9P6BVY6_9AGAR</name>